<reference evidence="3" key="2">
    <citation type="journal article" date="2018" name="DNA Res.">
        <title>Comparative genome and transcriptome analyses reveal adaptations to opportunistic infections in woody plant degrading pathogens of Botryosphaeriaceae.</title>
        <authorList>
            <person name="Yan J.Y."/>
            <person name="Zhao W.S."/>
            <person name="Chen Z."/>
            <person name="Xing Q.K."/>
            <person name="Zhang W."/>
            <person name="Chethana K.W.T."/>
            <person name="Xue M.F."/>
            <person name="Xu J.P."/>
            <person name="Phillips A.J.L."/>
            <person name="Wang Y."/>
            <person name="Liu J.H."/>
            <person name="Liu M."/>
            <person name="Zhou Y."/>
            <person name="Jayawardena R.S."/>
            <person name="Manawasinghe I.S."/>
            <person name="Huang J.B."/>
            <person name="Qiao G.H."/>
            <person name="Fu C.Y."/>
            <person name="Guo F.F."/>
            <person name="Dissanayake A.J."/>
            <person name="Peng Y.L."/>
            <person name="Hyde K.D."/>
            <person name="Li X.H."/>
        </authorList>
    </citation>
    <scope>NUCLEOTIDE SEQUENCE</scope>
    <source>
        <strain evidence="3">CSS-01s</strain>
    </source>
</reference>
<proteinExistence type="predicted"/>
<feature type="domain" description="Prion-inhibition and propagation HeLo" evidence="2">
    <location>
        <begin position="3"/>
        <end position="200"/>
    </location>
</feature>
<comment type="caution">
    <text evidence="3">The sequence shown here is derived from an EMBL/GenBank/DDBJ whole genome shotgun (WGS) entry which is preliminary data.</text>
</comment>
<feature type="region of interest" description="Disordered" evidence="1">
    <location>
        <begin position="107"/>
        <end position="132"/>
    </location>
</feature>
<reference evidence="3" key="1">
    <citation type="submission" date="2016-08" db="EMBL/GenBank/DDBJ databases">
        <authorList>
            <person name="Yan J."/>
        </authorList>
    </citation>
    <scope>NUCLEOTIDE SEQUENCE</scope>
    <source>
        <strain evidence="3">CSS-01s</strain>
    </source>
</reference>
<gene>
    <name evidence="3" type="ORF">BFW01_g1242</name>
</gene>
<dbReference type="PANTHER" id="PTHR37542">
    <property type="entry name" value="HELO DOMAIN-CONTAINING PROTEIN-RELATED"/>
    <property type="match status" value="1"/>
</dbReference>
<feature type="compositionally biased region" description="Low complexity" evidence="1">
    <location>
        <begin position="56"/>
        <end position="67"/>
    </location>
</feature>
<sequence>MSVGDVISLLDTALGCFELVQIARSFDQDLNSHRIKLDIIQLRLSRWGEAAGFYPSSGSTSDSSTTDLAKADGQSGATNDRKLLRITDEDQAKKLLQAIVDEFEGAQEDAEKMQPQQPQKAGGDGMIDPAKDLNSRTRTLRTELRAVLKRRWVGLVNVTHRVQWALYKKQQFDALVEGISNQISALEGLFPAADDAERAAKEQRLHELGAAECAGINTVYLKVLGGVTKEGFDPYLDAAVAEALKPREAANGGTTINMSNDGVNHGQQIGHMSGTQERFSFNNFGDGATNHWR</sequence>
<evidence type="ECO:0000313" key="4">
    <source>
        <dbReference type="Proteomes" id="UP000627934"/>
    </source>
</evidence>
<dbReference type="Gene3D" id="1.20.120.1020">
    <property type="entry name" value="Prion-inhibition and propagation, HeLo domain"/>
    <property type="match status" value="1"/>
</dbReference>
<dbReference type="Proteomes" id="UP000627934">
    <property type="component" value="Unassembled WGS sequence"/>
</dbReference>
<dbReference type="InterPro" id="IPR038305">
    <property type="entry name" value="HeLo_sf"/>
</dbReference>
<organism evidence="3 4">
    <name type="scientific">Lasiodiplodia theobromae</name>
    <dbReference type="NCBI Taxonomy" id="45133"/>
    <lineage>
        <taxon>Eukaryota</taxon>
        <taxon>Fungi</taxon>
        <taxon>Dikarya</taxon>
        <taxon>Ascomycota</taxon>
        <taxon>Pezizomycotina</taxon>
        <taxon>Dothideomycetes</taxon>
        <taxon>Dothideomycetes incertae sedis</taxon>
        <taxon>Botryosphaeriales</taxon>
        <taxon>Botryosphaeriaceae</taxon>
        <taxon>Lasiodiplodia</taxon>
    </lineage>
</organism>
<evidence type="ECO:0000259" key="2">
    <source>
        <dbReference type="Pfam" id="PF14479"/>
    </source>
</evidence>
<evidence type="ECO:0000256" key="1">
    <source>
        <dbReference type="SAM" id="MobiDB-lite"/>
    </source>
</evidence>
<dbReference type="PANTHER" id="PTHR37542:SF3">
    <property type="entry name" value="PRION-INHIBITION AND PROPAGATION HELO DOMAIN-CONTAINING PROTEIN"/>
    <property type="match status" value="1"/>
</dbReference>
<dbReference type="Pfam" id="PF14479">
    <property type="entry name" value="HeLo"/>
    <property type="match status" value="1"/>
</dbReference>
<evidence type="ECO:0000313" key="3">
    <source>
        <dbReference type="EMBL" id="KAF9630680.1"/>
    </source>
</evidence>
<feature type="region of interest" description="Disordered" evidence="1">
    <location>
        <begin position="54"/>
        <end position="75"/>
    </location>
</feature>
<protein>
    <submittedName>
        <fullName evidence="3">Small s protein</fullName>
    </submittedName>
</protein>
<name>A0A8H7MAY8_9PEZI</name>
<dbReference type="InterPro" id="IPR029498">
    <property type="entry name" value="HeLo_dom"/>
</dbReference>
<accession>A0A8H7MAY8</accession>
<dbReference type="EMBL" id="MDYX01000041">
    <property type="protein sequence ID" value="KAF9630680.1"/>
    <property type="molecule type" value="Genomic_DNA"/>
</dbReference>
<dbReference type="AlphaFoldDB" id="A0A8H7MAY8"/>